<evidence type="ECO:0000313" key="2">
    <source>
        <dbReference type="EMBL" id="MDM8563305.1"/>
    </source>
</evidence>
<sequence length="171" mass="19715">VYNEEACIETVIKSWYDMLSDLNMNFLIIVLNDGSQDRTAEVLAQFANNERISIINKENSGHGPTILMGYHKAVEIAEWVFQCDSDDEMKADYFPKLWAERQKYVALFGVRENRTQNLARKLISAVSRLTIKLLFGKSVIDVNTPYRLMRSCVQPCRVGKHKTRLLDIEKP</sequence>
<keyword evidence="3" id="KW-1185">Reference proteome</keyword>
<proteinExistence type="predicted"/>
<dbReference type="CDD" id="cd04179">
    <property type="entry name" value="DPM_DPG-synthase_like"/>
    <property type="match status" value="1"/>
</dbReference>
<organism evidence="2 3">
    <name type="scientific">Candidatus Marithioploca araucensis</name>
    <dbReference type="NCBI Taxonomy" id="70273"/>
    <lineage>
        <taxon>Bacteria</taxon>
        <taxon>Pseudomonadati</taxon>
        <taxon>Pseudomonadota</taxon>
        <taxon>Gammaproteobacteria</taxon>
        <taxon>Thiotrichales</taxon>
        <taxon>Thiotrichaceae</taxon>
        <taxon>Candidatus Marithioploca</taxon>
    </lineage>
</organism>
<evidence type="ECO:0000313" key="3">
    <source>
        <dbReference type="Proteomes" id="UP001171945"/>
    </source>
</evidence>
<dbReference type="Gene3D" id="3.90.550.10">
    <property type="entry name" value="Spore Coat Polysaccharide Biosynthesis Protein SpsA, Chain A"/>
    <property type="match status" value="1"/>
</dbReference>
<dbReference type="Pfam" id="PF00535">
    <property type="entry name" value="Glycos_transf_2"/>
    <property type="match status" value="1"/>
</dbReference>
<evidence type="ECO:0000259" key="1">
    <source>
        <dbReference type="Pfam" id="PF00535"/>
    </source>
</evidence>
<gene>
    <name evidence="2" type="ORF">QUF54_08125</name>
</gene>
<feature type="domain" description="Glycosyltransferase 2-like" evidence="1">
    <location>
        <begin position="1"/>
        <end position="116"/>
    </location>
</feature>
<dbReference type="Proteomes" id="UP001171945">
    <property type="component" value="Unassembled WGS sequence"/>
</dbReference>
<comment type="caution">
    <text evidence="2">The sequence shown here is derived from an EMBL/GenBank/DDBJ whole genome shotgun (WGS) entry which is preliminary data.</text>
</comment>
<dbReference type="InterPro" id="IPR001173">
    <property type="entry name" value="Glyco_trans_2-like"/>
</dbReference>
<accession>A0ABT7VUV3</accession>
<protein>
    <submittedName>
        <fullName evidence="2">Glycosyltransferase family 2 protein</fullName>
    </submittedName>
</protein>
<dbReference type="InterPro" id="IPR050256">
    <property type="entry name" value="Glycosyltransferase_2"/>
</dbReference>
<dbReference type="SUPFAM" id="SSF53448">
    <property type="entry name" value="Nucleotide-diphospho-sugar transferases"/>
    <property type="match status" value="1"/>
</dbReference>
<feature type="non-terminal residue" evidence="2">
    <location>
        <position position="1"/>
    </location>
</feature>
<reference evidence="2" key="1">
    <citation type="submission" date="2023-06" db="EMBL/GenBank/DDBJ databases">
        <title>Uncultivated large filamentous bacteria from sulfidic sediments reveal new species and different genomic features in energy metabolism and defense.</title>
        <authorList>
            <person name="Fonseca A."/>
        </authorList>
    </citation>
    <scope>NUCLEOTIDE SEQUENCE</scope>
    <source>
        <strain evidence="2">HSG4</strain>
    </source>
</reference>
<dbReference type="EMBL" id="JAUCGM010000564">
    <property type="protein sequence ID" value="MDM8563305.1"/>
    <property type="molecule type" value="Genomic_DNA"/>
</dbReference>
<name>A0ABT7VUV3_9GAMM</name>
<dbReference type="InterPro" id="IPR029044">
    <property type="entry name" value="Nucleotide-diphossugar_trans"/>
</dbReference>
<dbReference type="PANTHER" id="PTHR48090">
    <property type="entry name" value="UNDECAPRENYL-PHOSPHATE 4-DEOXY-4-FORMAMIDO-L-ARABINOSE TRANSFERASE-RELATED"/>
    <property type="match status" value="1"/>
</dbReference>